<gene>
    <name evidence="1" type="ORF">A6D6_04086</name>
</gene>
<dbReference type="EMBL" id="AQPF01000072">
    <property type="protein sequence ID" value="KAF0802300.1"/>
    <property type="molecule type" value="Genomic_DNA"/>
</dbReference>
<keyword evidence="2" id="KW-1185">Reference proteome</keyword>
<accession>A0ABQ6Y2J0</accession>
<evidence type="ECO:0000313" key="2">
    <source>
        <dbReference type="Proteomes" id="UP000771797"/>
    </source>
</evidence>
<reference evidence="1 2" key="1">
    <citation type="submission" date="2012-09" db="EMBL/GenBank/DDBJ databases">
        <title>Genome Sequence of alkane-degrading Bacterium Alcanivorax sp. 6-D-6.</title>
        <authorList>
            <person name="Lai Q."/>
            <person name="Shao Z."/>
        </authorList>
    </citation>
    <scope>NUCLEOTIDE SEQUENCE [LARGE SCALE GENOMIC DNA]</scope>
    <source>
        <strain evidence="1 2">6-D-6</strain>
    </source>
</reference>
<comment type="caution">
    <text evidence="1">The sequence shown here is derived from an EMBL/GenBank/DDBJ whole genome shotgun (WGS) entry which is preliminary data.</text>
</comment>
<sequence>MPCTHQNQSWIERAQAVTGYFIFIDRATDLSTTCRGPQAPEVRKRQPDTKKIPLLTTVGKGVFCFVLERTYRRVSVFLKYQGVGLRQDGMK</sequence>
<name>A0ABQ6Y2J0_9GAMM</name>
<proteinExistence type="predicted"/>
<organism evidence="1 2">
    <name type="scientific">Alcanivorax xiamenensis</name>
    <dbReference type="NCBI Taxonomy" id="1177156"/>
    <lineage>
        <taxon>Bacteria</taxon>
        <taxon>Pseudomonadati</taxon>
        <taxon>Pseudomonadota</taxon>
        <taxon>Gammaproteobacteria</taxon>
        <taxon>Oceanospirillales</taxon>
        <taxon>Alcanivoracaceae</taxon>
        <taxon>Alcanivorax</taxon>
    </lineage>
</organism>
<evidence type="ECO:0000313" key="1">
    <source>
        <dbReference type="EMBL" id="KAF0802300.1"/>
    </source>
</evidence>
<dbReference type="Proteomes" id="UP000771797">
    <property type="component" value="Unassembled WGS sequence"/>
</dbReference>
<protein>
    <submittedName>
        <fullName evidence="1">Uncharacterized protein</fullName>
    </submittedName>
</protein>